<comment type="caution">
    <text evidence="2">The sequence shown here is derived from an EMBL/GenBank/DDBJ whole genome shotgun (WGS) entry which is preliminary data.</text>
</comment>
<sequence length="136" mass="14805">MRAEGTYDVESAVSDADVDDEDGEDDEKNEFMEAEDEGYGKEQGGGSEEQARGKRLIEQDISLLIYTVSTPTALLAASNVIDRPESDGRDLCSFRPSLTSSRPALIWSKGEQSPNETRHPSPAYSQPSANLTHGPK</sequence>
<feature type="region of interest" description="Disordered" evidence="1">
    <location>
        <begin position="1"/>
        <end position="53"/>
    </location>
</feature>
<proteinExistence type="predicted"/>
<evidence type="ECO:0000313" key="2">
    <source>
        <dbReference type="EMBL" id="KAJ3478577.1"/>
    </source>
</evidence>
<dbReference type="EMBL" id="JANAWD010000500">
    <property type="protein sequence ID" value="KAJ3478577.1"/>
    <property type="molecule type" value="Genomic_DNA"/>
</dbReference>
<keyword evidence="3" id="KW-1185">Reference proteome</keyword>
<accession>A0AAD5YCQ4</accession>
<evidence type="ECO:0000313" key="3">
    <source>
        <dbReference type="Proteomes" id="UP001212997"/>
    </source>
</evidence>
<feature type="region of interest" description="Disordered" evidence="1">
    <location>
        <begin position="102"/>
        <end position="136"/>
    </location>
</feature>
<reference evidence="2" key="1">
    <citation type="submission" date="2022-07" db="EMBL/GenBank/DDBJ databases">
        <title>Genome Sequence of Physisporinus lineatus.</title>
        <authorList>
            <person name="Buettner E."/>
        </authorList>
    </citation>
    <scope>NUCLEOTIDE SEQUENCE</scope>
    <source>
        <strain evidence="2">VT162</strain>
    </source>
</reference>
<protein>
    <submittedName>
        <fullName evidence="2">Uncharacterized protein</fullName>
    </submittedName>
</protein>
<feature type="compositionally biased region" description="Acidic residues" evidence="1">
    <location>
        <begin position="16"/>
        <end position="37"/>
    </location>
</feature>
<feature type="compositionally biased region" description="Polar residues" evidence="1">
    <location>
        <begin position="123"/>
        <end position="136"/>
    </location>
</feature>
<organism evidence="2 3">
    <name type="scientific">Meripilus lineatus</name>
    <dbReference type="NCBI Taxonomy" id="2056292"/>
    <lineage>
        <taxon>Eukaryota</taxon>
        <taxon>Fungi</taxon>
        <taxon>Dikarya</taxon>
        <taxon>Basidiomycota</taxon>
        <taxon>Agaricomycotina</taxon>
        <taxon>Agaricomycetes</taxon>
        <taxon>Polyporales</taxon>
        <taxon>Meripilaceae</taxon>
        <taxon>Meripilus</taxon>
    </lineage>
</organism>
<dbReference type="Proteomes" id="UP001212997">
    <property type="component" value="Unassembled WGS sequence"/>
</dbReference>
<name>A0AAD5YCQ4_9APHY</name>
<dbReference type="AlphaFoldDB" id="A0AAD5YCQ4"/>
<gene>
    <name evidence="2" type="ORF">NLI96_g9655</name>
</gene>
<evidence type="ECO:0000256" key="1">
    <source>
        <dbReference type="SAM" id="MobiDB-lite"/>
    </source>
</evidence>